<reference evidence="2 3" key="1">
    <citation type="journal article" date="2019" name="Sci. Rep.">
        <title>Orb-weaving spider Araneus ventricosus genome elucidates the spidroin gene catalogue.</title>
        <authorList>
            <person name="Kono N."/>
            <person name="Nakamura H."/>
            <person name="Ohtoshi R."/>
            <person name="Moran D.A.P."/>
            <person name="Shinohara A."/>
            <person name="Yoshida Y."/>
            <person name="Fujiwara M."/>
            <person name="Mori M."/>
            <person name="Tomita M."/>
            <person name="Arakawa K."/>
        </authorList>
    </citation>
    <scope>NUCLEOTIDE SEQUENCE [LARGE SCALE GENOMIC DNA]</scope>
</reference>
<protein>
    <submittedName>
        <fullName evidence="2">Uncharacterized protein</fullName>
    </submittedName>
</protein>
<accession>A0A4Y2G0B6</accession>
<evidence type="ECO:0000256" key="1">
    <source>
        <dbReference type="SAM" id="Phobius"/>
    </source>
</evidence>
<evidence type="ECO:0000313" key="3">
    <source>
        <dbReference type="Proteomes" id="UP000499080"/>
    </source>
</evidence>
<dbReference type="EMBL" id="BGPR01001169">
    <property type="protein sequence ID" value="GBM47170.1"/>
    <property type="molecule type" value="Genomic_DNA"/>
</dbReference>
<feature type="transmembrane region" description="Helical" evidence="1">
    <location>
        <begin position="36"/>
        <end position="55"/>
    </location>
</feature>
<sequence>MQSNKQDYAERRFILEYSRKHDAQNSEIFCHVGGLLAYWLGISVFTFTDIMENVFRKVVKWKKIFKKKEEEIAPTSEIHQC</sequence>
<organism evidence="2 3">
    <name type="scientific">Araneus ventricosus</name>
    <name type="common">Orbweaver spider</name>
    <name type="synonym">Epeira ventricosa</name>
    <dbReference type="NCBI Taxonomy" id="182803"/>
    <lineage>
        <taxon>Eukaryota</taxon>
        <taxon>Metazoa</taxon>
        <taxon>Ecdysozoa</taxon>
        <taxon>Arthropoda</taxon>
        <taxon>Chelicerata</taxon>
        <taxon>Arachnida</taxon>
        <taxon>Araneae</taxon>
        <taxon>Araneomorphae</taxon>
        <taxon>Entelegynae</taxon>
        <taxon>Araneoidea</taxon>
        <taxon>Araneidae</taxon>
        <taxon>Araneus</taxon>
    </lineage>
</organism>
<evidence type="ECO:0000313" key="2">
    <source>
        <dbReference type="EMBL" id="GBM47170.1"/>
    </source>
</evidence>
<keyword evidence="1" id="KW-0812">Transmembrane</keyword>
<proteinExistence type="predicted"/>
<keyword evidence="1" id="KW-0472">Membrane</keyword>
<keyword evidence="3" id="KW-1185">Reference proteome</keyword>
<keyword evidence="1" id="KW-1133">Transmembrane helix</keyword>
<dbReference type="AlphaFoldDB" id="A0A4Y2G0B6"/>
<name>A0A4Y2G0B6_ARAVE</name>
<comment type="caution">
    <text evidence="2">The sequence shown here is derived from an EMBL/GenBank/DDBJ whole genome shotgun (WGS) entry which is preliminary data.</text>
</comment>
<gene>
    <name evidence="2" type="ORF">AVEN_271241_1</name>
</gene>
<dbReference type="Proteomes" id="UP000499080">
    <property type="component" value="Unassembled WGS sequence"/>
</dbReference>
<dbReference type="Gene3D" id="1.10.287.770">
    <property type="entry name" value="YojJ-like"/>
    <property type="match status" value="1"/>
</dbReference>